<dbReference type="PANTHER" id="PTHR39441:SF1">
    <property type="entry name" value="DUF2252 DOMAIN-CONTAINING PROTEIN"/>
    <property type="match status" value="1"/>
</dbReference>
<dbReference type="Pfam" id="PF10009">
    <property type="entry name" value="DUF2252"/>
    <property type="match status" value="1"/>
</dbReference>
<evidence type="ECO:0008006" key="4">
    <source>
        <dbReference type="Google" id="ProtNLM"/>
    </source>
</evidence>
<evidence type="ECO:0000256" key="1">
    <source>
        <dbReference type="SAM" id="SignalP"/>
    </source>
</evidence>
<feature type="signal peptide" evidence="1">
    <location>
        <begin position="1"/>
        <end position="21"/>
    </location>
</feature>
<dbReference type="AlphaFoldDB" id="A0A127PCI0"/>
<organism evidence="2">
    <name type="scientific">Collimonas fungivorans</name>
    <dbReference type="NCBI Taxonomy" id="158899"/>
    <lineage>
        <taxon>Bacteria</taxon>
        <taxon>Pseudomonadati</taxon>
        <taxon>Pseudomonadota</taxon>
        <taxon>Betaproteobacteria</taxon>
        <taxon>Burkholderiales</taxon>
        <taxon>Oxalobacteraceae</taxon>
        <taxon>Collimonas</taxon>
    </lineage>
</organism>
<dbReference type="OrthoDB" id="1491115at2"/>
<dbReference type="PANTHER" id="PTHR39441">
    <property type="entry name" value="DUF2252 DOMAIN-CONTAINING PROTEIN"/>
    <property type="match status" value="1"/>
</dbReference>
<dbReference type="EMBL" id="CP013232">
    <property type="protein sequence ID" value="AMO95161.1"/>
    <property type="molecule type" value="Genomic_DNA"/>
</dbReference>
<proteinExistence type="predicted"/>
<evidence type="ECO:0000313" key="3">
    <source>
        <dbReference type="Proteomes" id="UP000072421"/>
    </source>
</evidence>
<protein>
    <recommendedName>
        <fullName evidence="4">DUF2252 domain-containing protein</fullName>
    </recommendedName>
</protein>
<name>A0A127PCI0_9BURK</name>
<dbReference type="PATRIC" id="fig|158899.10.peg.2483"/>
<dbReference type="RefSeq" id="WP_061540038.1">
    <property type="nucleotide sequence ID" value="NZ_CP013232.1"/>
</dbReference>
<sequence length="452" mass="48235">MQKKIPRLAIILCLASSSVFAASSRPAWVVTDIYNYNHPYAAADSADLATKMETMDSSAFLFYRGTADIFYRDMATLPASAYTSASTAYTWLGGDTHLANFGAFQDSGGKAVFGVNDFDEGYLGQYVWDLRRTATSIVLAGRENGLKDSDITTAINTFVAAYLSQLSSVSGNNNEKSFQLTGSNTSSVVKSAISSSAGDKRSDLLSKYTTVSNGKRVFQDSAKLAAVSSATYNAVAAAVGTYVQTISAGKQYAASYYTVKDVHQKFGSGTGSLGRLRYYALLEGPSSSTSDDVILELKQEAASNVAIVNAGKLPAADYANNEGNRVGRTGKAQLINADVLTGYTSINGLPFYAHEKSPFEEDFDYTQLSSSSKFNTAMTYVGQALASAHALADNDYDSSVVPFSIEAEITSAVTSKSGLQAEIASFAFSYAEQVNLDWQSFKSAYAAGMPLY</sequence>
<reference evidence="2 3" key="1">
    <citation type="submission" date="2015-11" db="EMBL/GenBank/DDBJ databases">
        <title>Exploring the genomic traits of fungus-feeding bacterial genus Collimonas.</title>
        <authorList>
            <person name="Song C."/>
            <person name="Schmidt R."/>
            <person name="de Jager V."/>
            <person name="Krzyzanowska D."/>
            <person name="Jongedijk E."/>
            <person name="Cankar K."/>
            <person name="Beekwilder J."/>
            <person name="van Veen A."/>
            <person name="de Boer W."/>
            <person name="van Veen J.A."/>
            <person name="Garbeva P."/>
        </authorList>
    </citation>
    <scope>NUCLEOTIDE SEQUENCE [LARGE SCALE GENOMIC DNA]</scope>
    <source>
        <strain evidence="2 3">Ter6</strain>
    </source>
</reference>
<gene>
    <name evidence="2" type="ORF">CFter6_2489</name>
</gene>
<dbReference type="Proteomes" id="UP000072421">
    <property type="component" value="Chromosome"/>
</dbReference>
<accession>A0A127PCI0</accession>
<feature type="chain" id="PRO_5007276833" description="DUF2252 domain-containing protein" evidence="1">
    <location>
        <begin position="22"/>
        <end position="452"/>
    </location>
</feature>
<dbReference type="InterPro" id="IPR018721">
    <property type="entry name" value="DUF2252"/>
</dbReference>
<keyword evidence="1" id="KW-0732">Signal</keyword>
<evidence type="ECO:0000313" key="2">
    <source>
        <dbReference type="EMBL" id="AMO95161.1"/>
    </source>
</evidence>